<feature type="coiled-coil region" evidence="1">
    <location>
        <begin position="390"/>
        <end position="417"/>
    </location>
</feature>
<evidence type="ECO:0000259" key="3">
    <source>
        <dbReference type="Pfam" id="PF03017"/>
    </source>
</evidence>
<dbReference type="Gramene" id="Zm00001eb333630_T001">
    <property type="protein sequence ID" value="Zm00001eb333630_P001"/>
    <property type="gene ID" value="Zm00001eb333630"/>
</dbReference>
<reference evidence="4" key="2">
    <citation type="submission" date="2019-07" db="EMBL/GenBank/DDBJ databases">
        <authorList>
            <person name="Seetharam A."/>
            <person name="Woodhouse M."/>
            <person name="Cannon E."/>
        </authorList>
    </citation>
    <scope>NUCLEOTIDE SEQUENCE [LARGE SCALE GENOMIC DNA]</scope>
    <source>
        <strain evidence="4">cv. B73</strain>
    </source>
</reference>
<accession>A0A804QIP4</accession>
<dbReference type="InParanoid" id="A0A804QIP4"/>
<organism evidence="4 5">
    <name type="scientific">Zea mays</name>
    <name type="common">Maize</name>
    <dbReference type="NCBI Taxonomy" id="4577"/>
    <lineage>
        <taxon>Eukaryota</taxon>
        <taxon>Viridiplantae</taxon>
        <taxon>Streptophyta</taxon>
        <taxon>Embryophyta</taxon>
        <taxon>Tracheophyta</taxon>
        <taxon>Spermatophyta</taxon>
        <taxon>Magnoliopsida</taxon>
        <taxon>Liliopsida</taxon>
        <taxon>Poales</taxon>
        <taxon>Poaceae</taxon>
        <taxon>PACMAD clade</taxon>
        <taxon>Panicoideae</taxon>
        <taxon>Andropogonodae</taxon>
        <taxon>Andropogoneae</taxon>
        <taxon>Tripsacinae</taxon>
        <taxon>Zea</taxon>
    </lineage>
</organism>
<dbReference type="FunCoup" id="A0A804QIP4">
    <property type="interactions" value="24"/>
</dbReference>
<dbReference type="InterPro" id="IPR004264">
    <property type="entry name" value="Transposase_23"/>
</dbReference>
<dbReference type="AlphaFoldDB" id="A0A804QIP4"/>
<feature type="region of interest" description="Disordered" evidence="2">
    <location>
        <begin position="446"/>
        <end position="502"/>
    </location>
</feature>
<dbReference type="PANTHER" id="PTHR33144">
    <property type="entry name" value="OS10G0409366 PROTEIN-RELATED"/>
    <property type="match status" value="1"/>
</dbReference>
<dbReference type="PANTHER" id="PTHR33144:SF16">
    <property type="entry name" value="OS02G0129000 PROTEIN"/>
    <property type="match status" value="1"/>
</dbReference>
<reference evidence="5" key="1">
    <citation type="journal article" date="2009" name="Science">
        <title>The B73 maize genome: complexity, diversity, and dynamics.</title>
        <authorList>
            <person name="Schnable P.S."/>
            <person name="Ware D."/>
            <person name="Fulton R.S."/>
            <person name="Stein J.C."/>
            <person name="Wei F."/>
            <person name="Pasternak S."/>
            <person name="Liang C."/>
            <person name="Zhang J."/>
            <person name="Fulton L."/>
            <person name="Graves T.A."/>
            <person name="Minx P."/>
            <person name="Reily A.D."/>
            <person name="Courtney L."/>
            <person name="Kruchowski S.S."/>
            <person name="Tomlinson C."/>
            <person name="Strong C."/>
            <person name="Delehaunty K."/>
            <person name="Fronick C."/>
            <person name="Courtney B."/>
            <person name="Rock S.M."/>
            <person name="Belter E."/>
            <person name="Du F."/>
            <person name="Kim K."/>
            <person name="Abbott R.M."/>
            <person name="Cotton M."/>
            <person name="Levy A."/>
            <person name="Marchetto P."/>
            <person name="Ochoa K."/>
            <person name="Jackson S.M."/>
            <person name="Gillam B."/>
            <person name="Chen W."/>
            <person name="Yan L."/>
            <person name="Higginbotham J."/>
            <person name="Cardenas M."/>
            <person name="Waligorski J."/>
            <person name="Applebaum E."/>
            <person name="Phelps L."/>
            <person name="Falcone J."/>
            <person name="Kanchi K."/>
            <person name="Thane T."/>
            <person name="Scimone A."/>
            <person name="Thane N."/>
            <person name="Henke J."/>
            <person name="Wang T."/>
            <person name="Ruppert J."/>
            <person name="Shah N."/>
            <person name="Rotter K."/>
            <person name="Hodges J."/>
            <person name="Ingenthron E."/>
            <person name="Cordes M."/>
            <person name="Kohlberg S."/>
            <person name="Sgro J."/>
            <person name="Delgado B."/>
            <person name="Mead K."/>
            <person name="Chinwalla A."/>
            <person name="Leonard S."/>
            <person name="Crouse K."/>
            <person name="Collura K."/>
            <person name="Kudrna D."/>
            <person name="Currie J."/>
            <person name="He R."/>
            <person name="Angelova A."/>
            <person name="Rajasekar S."/>
            <person name="Mueller T."/>
            <person name="Lomeli R."/>
            <person name="Scara G."/>
            <person name="Ko A."/>
            <person name="Delaney K."/>
            <person name="Wissotski M."/>
            <person name="Lopez G."/>
            <person name="Campos D."/>
            <person name="Braidotti M."/>
            <person name="Ashley E."/>
            <person name="Golser W."/>
            <person name="Kim H."/>
            <person name="Lee S."/>
            <person name="Lin J."/>
            <person name="Dujmic Z."/>
            <person name="Kim W."/>
            <person name="Talag J."/>
            <person name="Zuccolo A."/>
            <person name="Fan C."/>
            <person name="Sebastian A."/>
            <person name="Kramer M."/>
            <person name="Spiegel L."/>
            <person name="Nascimento L."/>
            <person name="Zutavern T."/>
            <person name="Miller B."/>
            <person name="Ambroise C."/>
            <person name="Muller S."/>
            <person name="Spooner W."/>
            <person name="Narechania A."/>
            <person name="Ren L."/>
            <person name="Wei S."/>
            <person name="Kumari S."/>
            <person name="Faga B."/>
            <person name="Levy M.J."/>
            <person name="McMahan L."/>
            <person name="Van Buren P."/>
            <person name="Vaughn M.W."/>
            <person name="Ying K."/>
            <person name="Yeh C.-T."/>
            <person name="Emrich S.J."/>
            <person name="Jia Y."/>
            <person name="Kalyanaraman A."/>
            <person name="Hsia A.-P."/>
            <person name="Barbazuk W.B."/>
            <person name="Baucom R.S."/>
            <person name="Brutnell T.P."/>
            <person name="Carpita N.C."/>
            <person name="Chaparro C."/>
            <person name="Chia J.-M."/>
            <person name="Deragon J.-M."/>
            <person name="Estill J.C."/>
            <person name="Fu Y."/>
            <person name="Jeddeloh J.A."/>
            <person name="Han Y."/>
            <person name="Lee H."/>
            <person name="Li P."/>
            <person name="Lisch D.R."/>
            <person name="Liu S."/>
            <person name="Liu Z."/>
            <person name="Nagel D.H."/>
            <person name="McCann M.C."/>
            <person name="SanMiguel P."/>
            <person name="Myers A.M."/>
            <person name="Nettleton D."/>
            <person name="Nguyen J."/>
            <person name="Penning B.W."/>
            <person name="Ponnala L."/>
            <person name="Schneider K.L."/>
            <person name="Schwartz D.C."/>
            <person name="Sharma A."/>
            <person name="Soderlund C."/>
            <person name="Springer N.M."/>
            <person name="Sun Q."/>
            <person name="Wang H."/>
            <person name="Waterman M."/>
            <person name="Westerman R."/>
            <person name="Wolfgruber T.K."/>
            <person name="Yang L."/>
            <person name="Yu Y."/>
            <person name="Zhang L."/>
            <person name="Zhou S."/>
            <person name="Zhu Q."/>
            <person name="Bennetzen J.L."/>
            <person name="Dawe R.K."/>
            <person name="Jiang J."/>
            <person name="Jiang N."/>
            <person name="Presting G.G."/>
            <person name="Wessler S.R."/>
            <person name="Aluru S."/>
            <person name="Martienssen R.A."/>
            <person name="Clifton S.W."/>
            <person name="McCombie W.R."/>
            <person name="Wing R.A."/>
            <person name="Wilson R.K."/>
        </authorList>
    </citation>
    <scope>NUCLEOTIDE SEQUENCE [LARGE SCALE GENOMIC DNA]</scope>
    <source>
        <strain evidence="5">cv. B73</strain>
    </source>
</reference>
<evidence type="ECO:0000256" key="1">
    <source>
        <dbReference type="SAM" id="Coils"/>
    </source>
</evidence>
<evidence type="ECO:0000313" key="4">
    <source>
        <dbReference type="EnsemblPlants" id="Zm00001eb333630_P001"/>
    </source>
</evidence>
<evidence type="ECO:0000256" key="2">
    <source>
        <dbReference type="SAM" id="MobiDB-lite"/>
    </source>
</evidence>
<dbReference type="InterPro" id="IPR004252">
    <property type="entry name" value="Probable_transposase_24"/>
</dbReference>
<dbReference type="Pfam" id="PF03004">
    <property type="entry name" value="Transposase_24"/>
    <property type="match status" value="1"/>
</dbReference>
<feature type="domain" description="Transposase Tnp1/En/Spm-like" evidence="3">
    <location>
        <begin position="519"/>
        <end position="575"/>
    </location>
</feature>
<evidence type="ECO:0000313" key="5">
    <source>
        <dbReference type="Proteomes" id="UP000007305"/>
    </source>
</evidence>
<keyword evidence="1" id="KW-0175">Coiled coil</keyword>
<feature type="compositionally biased region" description="Basic and acidic residues" evidence="2">
    <location>
        <begin position="485"/>
        <end position="501"/>
    </location>
</feature>
<protein>
    <recommendedName>
        <fullName evidence="3">Transposase Tnp1/En/Spm-like domain-containing protein</fullName>
    </recommendedName>
</protein>
<dbReference type="Pfam" id="PF03017">
    <property type="entry name" value="Transposase_23"/>
    <property type="match status" value="1"/>
</dbReference>
<proteinExistence type="predicted"/>
<feature type="region of interest" description="Disordered" evidence="2">
    <location>
        <begin position="420"/>
        <end position="439"/>
    </location>
</feature>
<reference evidence="4" key="3">
    <citation type="submission" date="2021-05" db="UniProtKB">
        <authorList>
            <consortium name="EnsemblPlants"/>
        </authorList>
    </citation>
    <scope>IDENTIFICATION</scope>
    <source>
        <strain evidence="4">cv. B73</strain>
    </source>
</reference>
<feature type="compositionally biased region" description="Basic and acidic residues" evidence="2">
    <location>
        <begin position="276"/>
        <end position="286"/>
    </location>
</feature>
<dbReference type="Proteomes" id="UP000007305">
    <property type="component" value="Chromosome 8"/>
</dbReference>
<dbReference type="EnsemblPlants" id="Zm00001eb333630_T001">
    <property type="protein sequence ID" value="Zm00001eb333630_P001"/>
    <property type="gene ID" value="Zm00001eb333630"/>
</dbReference>
<sequence>MTPLCFATPTLPPTAPLPPTAIAASTAITTASSTGATALPLATTDTYTAYFRGRRPPLLAHAEPEVGYLPSRAGDGDITMSNNINGEDQLDGADEVKEVKRRGKTKLINVWNIPRGHRVVVNCNELNQPIGEEAGVLAKFLGMVARNGSLCSLSFKDWRLLIGKKDRNYKQINKEAILNQVKKRFLYPARMETWVLRTIGERWRQHKSNLKSIYFDPHKSQDANNSNAPDGVLADQWVALVNNWMTPKAQDLSEANRINCTRRKSMHTSGTKSFARNREELREQDPEKKYPHRAVLYIHTHKSNIGNNRNAHVGELKELLAQQPDLADSSNGKDAWEGDALNRILGKEKPGHIHGLGLVPNPKQVFHASTSSRMKHLNVTTLDETSSEDVVSLRLELEKLQKHVQKQDDTILDLQHTVERQKRQHGYPDAPLSPPTDVRPAIKRQGYLDAPLSPPTDVRPAMKRQDDENEDDEYEELHSHYKCSKIQDKSKPPQSRREALHASRVSASIKVSTDIFLKSTRYPNRKVALGIVLSQDPKTKVGDVALGKEFWMVRVSLVSVRDEPLIRPYNNFKVLGQVGNNPIAWPSSCIEKVN</sequence>
<feature type="region of interest" description="Disordered" evidence="2">
    <location>
        <begin position="263"/>
        <end position="286"/>
    </location>
</feature>
<keyword evidence="5" id="KW-1185">Reference proteome</keyword>
<name>A0A804QIP4_MAIZE</name>